<organism evidence="2 3">
    <name type="scientific">Paractinoplanes toevensis</name>
    <dbReference type="NCBI Taxonomy" id="571911"/>
    <lineage>
        <taxon>Bacteria</taxon>
        <taxon>Bacillati</taxon>
        <taxon>Actinomycetota</taxon>
        <taxon>Actinomycetes</taxon>
        <taxon>Micromonosporales</taxon>
        <taxon>Micromonosporaceae</taxon>
        <taxon>Paractinoplanes</taxon>
    </lineage>
</organism>
<dbReference type="Proteomes" id="UP000677082">
    <property type="component" value="Unassembled WGS sequence"/>
</dbReference>
<comment type="caution">
    <text evidence="2">The sequence shown here is derived from an EMBL/GenBank/DDBJ whole genome shotgun (WGS) entry which is preliminary data.</text>
</comment>
<accession>A0A919W002</accession>
<dbReference type="AlphaFoldDB" id="A0A919W002"/>
<protein>
    <submittedName>
        <fullName evidence="2">Uncharacterized protein</fullName>
    </submittedName>
</protein>
<evidence type="ECO:0000313" key="3">
    <source>
        <dbReference type="Proteomes" id="UP000677082"/>
    </source>
</evidence>
<evidence type="ECO:0000313" key="2">
    <source>
        <dbReference type="EMBL" id="GIM90722.1"/>
    </source>
</evidence>
<dbReference type="EMBL" id="BOQN01000036">
    <property type="protein sequence ID" value="GIM90722.1"/>
    <property type="molecule type" value="Genomic_DNA"/>
</dbReference>
<name>A0A919W002_9ACTN</name>
<evidence type="ECO:0000256" key="1">
    <source>
        <dbReference type="SAM" id="MobiDB-lite"/>
    </source>
</evidence>
<keyword evidence="3" id="KW-1185">Reference proteome</keyword>
<feature type="region of interest" description="Disordered" evidence="1">
    <location>
        <begin position="19"/>
        <end position="46"/>
    </location>
</feature>
<gene>
    <name evidence="2" type="ORF">Ato02nite_025150</name>
</gene>
<feature type="compositionally biased region" description="Low complexity" evidence="1">
    <location>
        <begin position="31"/>
        <end position="40"/>
    </location>
</feature>
<feature type="compositionally biased region" description="Polar residues" evidence="1">
    <location>
        <begin position="19"/>
        <end position="30"/>
    </location>
</feature>
<dbReference type="RefSeq" id="WP_213006652.1">
    <property type="nucleotide sequence ID" value="NZ_BOQN01000036.1"/>
</dbReference>
<proteinExistence type="predicted"/>
<sequence length="88" mass="9531">MLVLAMMWFAEFPLAQHTASGEASGSSNPITDGSSDTSTDAGSFLRGGVGVSVRRRSRPRWPVKVVKQYEQGVLFRLGRPAVTNGKTY</sequence>
<reference evidence="2 3" key="1">
    <citation type="submission" date="2021-03" db="EMBL/GenBank/DDBJ databases">
        <title>Whole genome shotgun sequence of Actinoplanes toevensis NBRC 105298.</title>
        <authorList>
            <person name="Komaki H."/>
            <person name="Tamura T."/>
        </authorList>
    </citation>
    <scope>NUCLEOTIDE SEQUENCE [LARGE SCALE GENOMIC DNA]</scope>
    <source>
        <strain evidence="2 3">NBRC 105298</strain>
    </source>
</reference>